<dbReference type="Proteomes" id="UP000284822">
    <property type="component" value="Unassembled WGS sequence"/>
</dbReference>
<gene>
    <name evidence="1" type="ORF">DS832_07015</name>
</gene>
<proteinExistence type="predicted"/>
<accession>A0A3R6YIY5</accession>
<evidence type="ECO:0000313" key="1">
    <source>
        <dbReference type="EMBL" id="RHW46093.1"/>
    </source>
</evidence>
<organism evidence="1 2">
    <name type="scientific">Bombilactobacillus bombi</name>
    <dbReference type="NCBI Taxonomy" id="1303590"/>
    <lineage>
        <taxon>Bacteria</taxon>
        <taxon>Bacillati</taxon>
        <taxon>Bacillota</taxon>
        <taxon>Bacilli</taxon>
        <taxon>Lactobacillales</taxon>
        <taxon>Lactobacillaceae</taxon>
        <taxon>Bombilactobacillus</taxon>
    </lineage>
</organism>
<dbReference type="AlphaFoldDB" id="A0A3R6YIY5"/>
<reference evidence="1 2" key="1">
    <citation type="submission" date="2018-07" db="EMBL/GenBank/DDBJ databases">
        <title>Genome sequences of six Lactobacillus spp. isolated from bumble bee guts.</title>
        <authorList>
            <person name="Motta E.V.S."/>
            <person name="Moran N.A."/>
        </authorList>
    </citation>
    <scope>NUCLEOTIDE SEQUENCE [LARGE SCALE GENOMIC DNA]</scope>
    <source>
        <strain evidence="1 2">LV-8.1</strain>
    </source>
</reference>
<dbReference type="RefSeq" id="WP_118910940.1">
    <property type="nucleotide sequence ID" value="NZ_QOCS01000014.1"/>
</dbReference>
<sequence length="112" mass="13371">MKKENTLIICQDNTKWTRTILSDYQLFIKQDLNAHLSMMHKEIIITDANKIRNRLYLPISNVLLDGMHFDNIEIKFYRPTLKEIDMLAHVLGRIKSTIITIDHHRYKEFSNK</sequence>
<comment type="caution">
    <text evidence="1">The sequence shown here is derived from an EMBL/GenBank/DDBJ whole genome shotgun (WGS) entry which is preliminary data.</text>
</comment>
<evidence type="ECO:0000313" key="2">
    <source>
        <dbReference type="Proteomes" id="UP000284822"/>
    </source>
</evidence>
<protein>
    <submittedName>
        <fullName evidence="1">Uncharacterized protein</fullName>
    </submittedName>
</protein>
<name>A0A3R6YIY5_9LACO</name>
<dbReference type="EMBL" id="QOCS01000014">
    <property type="protein sequence ID" value="RHW46093.1"/>
    <property type="molecule type" value="Genomic_DNA"/>
</dbReference>